<evidence type="ECO:0000313" key="4">
    <source>
        <dbReference type="Proteomes" id="UP000289857"/>
    </source>
</evidence>
<comment type="caution">
    <text evidence="3">The sequence shown here is derived from an EMBL/GenBank/DDBJ whole genome shotgun (WGS) entry which is preliminary data.</text>
</comment>
<protein>
    <submittedName>
        <fullName evidence="3">DUF2892 domain-containing protein</fullName>
    </submittedName>
</protein>
<name>A0A4Q1K9M4_9FLAO</name>
<sequence>MKKNMGFADRAIRLIIAAALVLLYSREVISGTLGTIGLVFAGVFTLTSLVSFCPLYTLLGLNTSKKN</sequence>
<keyword evidence="1" id="KW-0812">Transmembrane</keyword>
<evidence type="ECO:0000256" key="1">
    <source>
        <dbReference type="SAM" id="Phobius"/>
    </source>
</evidence>
<keyword evidence="4" id="KW-1185">Reference proteome</keyword>
<dbReference type="AlphaFoldDB" id="A0A4Q1K9M4"/>
<evidence type="ECO:0000313" key="3">
    <source>
        <dbReference type="EMBL" id="RXR23269.1"/>
    </source>
</evidence>
<proteinExistence type="predicted"/>
<dbReference type="EMBL" id="SBKN01000002">
    <property type="protein sequence ID" value="RXR23269.1"/>
    <property type="molecule type" value="Genomic_DNA"/>
</dbReference>
<reference evidence="4" key="1">
    <citation type="submission" date="2019-01" db="EMBL/GenBank/DDBJ databases">
        <title>Cytophagaceae bacterium strain CAR-16.</title>
        <authorList>
            <person name="Chen W.-M."/>
        </authorList>
    </citation>
    <scope>NUCLEOTIDE SEQUENCE [LARGE SCALE GENOMIC DNA]</scope>
    <source>
        <strain evidence="4">WWJ-16</strain>
    </source>
</reference>
<dbReference type="OrthoDB" id="9804804at2"/>
<feature type="transmembrane region" description="Helical" evidence="1">
    <location>
        <begin position="40"/>
        <end position="61"/>
    </location>
</feature>
<dbReference type="RefSeq" id="WP_129460751.1">
    <property type="nucleotide sequence ID" value="NZ_SBKN01000002.1"/>
</dbReference>
<feature type="domain" description="Inner membrane protein YgaP-like transmembrane" evidence="2">
    <location>
        <begin position="1"/>
        <end position="66"/>
    </location>
</feature>
<dbReference type="Pfam" id="PF11127">
    <property type="entry name" value="YgaP-like_TM"/>
    <property type="match status" value="1"/>
</dbReference>
<evidence type="ECO:0000259" key="2">
    <source>
        <dbReference type="Pfam" id="PF11127"/>
    </source>
</evidence>
<organism evidence="3 4">
    <name type="scientific">Flavobacterium stagni</name>
    <dbReference type="NCBI Taxonomy" id="2506421"/>
    <lineage>
        <taxon>Bacteria</taxon>
        <taxon>Pseudomonadati</taxon>
        <taxon>Bacteroidota</taxon>
        <taxon>Flavobacteriia</taxon>
        <taxon>Flavobacteriales</taxon>
        <taxon>Flavobacteriaceae</taxon>
        <taxon>Flavobacterium</taxon>
    </lineage>
</organism>
<accession>A0A4Q1K9M4</accession>
<keyword evidence="1" id="KW-0472">Membrane</keyword>
<dbReference type="InterPro" id="IPR021309">
    <property type="entry name" value="YgaP-like_TM"/>
</dbReference>
<keyword evidence="1" id="KW-1133">Transmembrane helix</keyword>
<dbReference type="Proteomes" id="UP000289857">
    <property type="component" value="Unassembled WGS sequence"/>
</dbReference>
<gene>
    <name evidence="3" type="ORF">EQG61_04680</name>
</gene>